<dbReference type="SMR" id="B4M3C6"/>
<dbReference type="InterPro" id="IPR015947">
    <property type="entry name" value="PUA-like_sf"/>
</dbReference>
<dbReference type="HAMAP" id="MF_03050">
    <property type="entry name" value="MOCOS"/>
    <property type="match status" value="1"/>
</dbReference>
<evidence type="ECO:0000256" key="1">
    <source>
        <dbReference type="ARBA" id="ARBA00022679"/>
    </source>
</evidence>
<dbReference type="Gene3D" id="3.90.1150.10">
    <property type="entry name" value="Aspartate Aminotransferase, domain 1"/>
    <property type="match status" value="1"/>
</dbReference>
<dbReference type="SUPFAM" id="SSF88697">
    <property type="entry name" value="PUA domain-like"/>
    <property type="match status" value="1"/>
</dbReference>
<dbReference type="GO" id="GO:0016829">
    <property type="term" value="F:lyase activity"/>
    <property type="evidence" value="ECO:0007669"/>
    <property type="project" value="UniProtKB-UniRule"/>
</dbReference>
<dbReference type="GO" id="GO:0006777">
    <property type="term" value="P:Mo-molybdopterin cofactor biosynthetic process"/>
    <property type="evidence" value="ECO:0007669"/>
    <property type="project" value="UniProtKB-UniRule"/>
</dbReference>
<dbReference type="PROSITE" id="PS51340">
    <property type="entry name" value="MOSC"/>
    <property type="match status" value="1"/>
</dbReference>
<organism evidence="8 9">
    <name type="scientific">Drosophila virilis</name>
    <name type="common">Fruit fly</name>
    <dbReference type="NCBI Taxonomy" id="7244"/>
    <lineage>
        <taxon>Eukaryota</taxon>
        <taxon>Metazoa</taxon>
        <taxon>Ecdysozoa</taxon>
        <taxon>Arthropoda</taxon>
        <taxon>Hexapoda</taxon>
        <taxon>Insecta</taxon>
        <taxon>Pterygota</taxon>
        <taxon>Neoptera</taxon>
        <taxon>Endopterygota</taxon>
        <taxon>Diptera</taxon>
        <taxon>Brachycera</taxon>
        <taxon>Muscomorpha</taxon>
        <taxon>Ephydroidea</taxon>
        <taxon>Drosophilidae</taxon>
        <taxon>Drosophila</taxon>
    </lineage>
</organism>
<keyword evidence="3 6" id="KW-0501">Molybdenum cofactor biosynthesis</keyword>
<dbReference type="FunFam" id="3.40.640.10:FF:000119">
    <property type="entry name" value="Molybdenum cofactor sulfurase"/>
    <property type="match status" value="1"/>
</dbReference>
<evidence type="ECO:0000256" key="4">
    <source>
        <dbReference type="ARBA" id="ARBA00050843"/>
    </source>
</evidence>
<dbReference type="Gene3D" id="2.30.130.30">
    <property type="entry name" value="Hypothetical protein"/>
    <property type="match status" value="1"/>
</dbReference>
<dbReference type="EMBL" id="CH940651">
    <property type="protein sequence ID" value="EDW65301.2"/>
    <property type="molecule type" value="Genomic_DNA"/>
</dbReference>
<keyword evidence="9" id="KW-1185">Reference proteome</keyword>
<dbReference type="InterPro" id="IPR000192">
    <property type="entry name" value="Aminotrans_V_dom"/>
</dbReference>
<comment type="cofactor">
    <cofactor evidence="6">
        <name>pyridoxal 5'-phosphate</name>
        <dbReference type="ChEBI" id="CHEBI:597326"/>
    </cofactor>
</comment>
<dbReference type="Proteomes" id="UP000008792">
    <property type="component" value="Unassembled WGS sequence"/>
</dbReference>
<dbReference type="Pfam" id="PF23134">
    <property type="entry name" value="TRIP4_3rd"/>
    <property type="match status" value="1"/>
</dbReference>
<dbReference type="SUPFAM" id="SSF50800">
    <property type="entry name" value="PK beta-barrel domain-like"/>
    <property type="match status" value="1"/>
</dbReference>
<dbReference type="Pfam" id="PF03476">
    <property type="entry name" value="MOSC_N"/>
    <property type="match status" value="1"/>
</dbReference>
<evidence type="ECO:0000313" key="9">
    <source>
        <dbReference type="Proteomes" id="UP000008792"/>
    </source>
</evidence>
<evidence type="ECO:0000256" key="6">
    <source>
        <dbReference type="HAMAP-Rule" id="MF_03050"/>
    </source>
</evidence>
<dbReference type="InParanoid" id="B4M3C6"/>
<evidence type="ECO:0000256" key="2">
    <source>
        <dbReference type="ARBA" id="ARBA00022898"/>
    </source>
</evidence>
<dbReference type="InterPro" id="IPR015422">
    <property type="entry name" value="PyrdxlP-dep_Trfase_small"/>
</dbReference>
<dbReference type="Pfam" id="PF04266">
    <property type="entry name" value="ASCH"/>
    <property type="match status" value="1"/>
</dbReference>
<keyword evidence="2 6" id="KW-0663">Pyridoxal phosphate</keyword>
<dbReference type="Pfam" id="PF03473">
    <property type="entry name" value="MOSC"/>
    <property type="match status" value="1"/>
</dbReference>
<dbReference type="GO" id="GO:0008270">
    <property type="term" value="F:zinc ion binding"/>
    <property type="evidence" value="ECO:0007669"/>
    <property type="project" value="InterPro"/>
</dbReference>
<dbReference type="InterPro" id="IPR005303">
    <property type="entry name" value="MOCOS_middle"/>
</dbReference>
<keyword evidence="1 6" id="KW-0808">Transferase</keyword>
<dbReference type="FunFam" id="2.30.130.30:FF:000002">
    <property type="entry name" value="Activating signal cointegrator 1"/>
    <property type="match status" value="1"/>
</dbReference>
<dbReference type="SMART" id="SM01022">
    <property type="entry name" value="ASCH"/>
    <property type="match status" value="1"/>
</dbReference>
<proteinExistence type="inferred from homology"/>
<dbReference type="InterPro" id="IPR007374">
    <property type="entry name" value="ASCH_domain"/>
</dbReference>
<protein>
    <recommendedName>
        <fullName evidence="6">Molybdenum cofactor sulfurase</fullName>
        <shortName evidence="6">MCS</shortName>
        <shortName evidence="6">MOS</shortName>
        <shortName evidence="6">MoCo sulfurase</shortName>
        <ecNumber evidence="6">2.8.1.9</ecNumber>
    </recommendedName>
    <alternativeName>
        <fullName evidence="6">Molybdenum cofactor sulfurtransferase</fullName>
    </alternativeName>
    <alternativeName>
        <fullName evidence="6">Protein maroon-like</fullName>
        <shortName evidence="6">Ma-l</shortName>
    </alternativeName>
</protein>
<dbReference type="STRING" id="7244.B4M3C6"/>
<dbReference type="InterPro" id="IPR056994">
    <property type="entry name" value="TRI4_N"/>
</dbReference>
<dbReference type="HOGENOM" id="CLU_025737_1_0_1"/>
<dbReference type="InterPro" id="IPR005302">
    <property type="entry name" value="MoCF_Sase_C"/>
</dbReference>
<gene>
    <name evidence="8" type="primary">Dvir\GJ19188</name>
    <name evidence="6" type="synonym">mal</name>
    <name evidence="8" type="ORF">Dvir_GJ19188</name>
</gene>
<dbReference type="Pfam" id="PF06221">
    <property type="entry name" value="zf-C2HC5"/>
    <property type="match status" value="1"/>
</dbReference>
<comment type="catalytic activity">
    <reaction evidence="4 6">
        <text>Mo-molybdopterin + L-cysteine + AH2 = thio-Mo-molybdopterin + L-alanine + A + H2O</text>
        <dbReference type="Rhea" id="RHEA:42636"/>
        <dbReference type="ChEBI" id="CHEBI:13193"/>
        <dbReference type="ChEBI" id="CHEBI:15377"/>
        <dbReference type="ChEBI" id="CHEBI:17499"/>
        <dbReference type="ChEBI" id="CHEBI:35235"/>
        <dbReference type="ChEBI" id="CHEBI:57972"/>
        <dbReference type="ChEBI" id="CHEBI:71302"/>
        <dbReference type="ChEBI" id="CHEBI:82685"/>
        <dbReference type="EC" id="2.8.1.9"/>
    </reaction>
</comment>
<feature type="domain" description="MOSC" evidence="7">
    <location>
        <begin position="1664"/>
        <end position="1820"/>
    </location>
</feature>
<dbReference type="GO" id="GO:0072344">
    <property type="term" value="P:rescue of stalled ribosome"/>
    <property type="evidence" value="ECO:0007669"/>
    <property type="project" value="InterPro"/>
</dbReference>
<dbReference type="OrthoDB" id="420046at2759"/>
<evidence type="ECO:0000313" key="8">
    <source>
        <dbReference type="EMBL" id="EDW65301.2"/>
    </source>
</evidence>
<dbReference type="PANTHER" id="PTHR14237">
    <property type="entry name" value="MOLYBDOPTERIN COFACTOR SULFURASE MOSC"/>
    <property type="match status" value="1"/>
</dbReference>
<dbReference type="GO" id="GO:0008265">
    <property type="term" value="F:molybdenum cofactor sulfurtransferase activity"/>
    <property type="evidence" value="ECO:0007669"/>
    <property type="project" value="UniProtKB-UniRule"/>
</dbReference>
<dbReference type="SUPFAM" id="SSF53383">
    <property type="entry name" value="PLP-dependent transferases"/>
    <property type="match status" value="1"/>
</dbReference>
<dbReference type="InterPro" id="IPR028886">
    <property type="entry name" value="MoCo_sulfurase"/>
</dbReference>
<dbReference type="GO" id="GO:0180022">
    <property type="term" value="C:RQC-trigger complex"/>
    <property type="evidence" value="ECO:0007669"/>
    <property type="project" value="InterPro"/>
</dbReference>
<reference evidence="8 9" key="1">
    <citation type="journal article" date="2007" name="Nature">
        <title>Evolution of genes and genomes on the Drosophila phylogeny.</title>
        <authorList>
            <consortium name="Drosophila 12 Genomes Consortium"/>
            <person name="Clark A.G."/>
            <person name="Eisen M.B."/>
            <person name="Smith D.R."/>
            <person name="Bergman C.M."/>
            <person name="Oliver B."/>
            <person name="Markow T.A."/>
            <person name="Kaufman T.C."/>
            <person name="Kellis M."/>
            <person name="Gelbart W."/>
            <person name="Iyer V.N."/>
            <person name="Pollard D.A."/>
            <person name="Sackton T.B."/>
            <person name="Larracuente A.M."/>
            <person name="Singh N.D."/>
            <person name="Abad J.P."/>
            <person name="Abt D.N."/>
            <person name="Adryan B."/>
            <person name="Aguade M."/>
            <person name="Akashi H."/>
            <person name="Anderson W.W."/>
            <person name="Aquadro C.F."/>
            <person name="Ardell D.H."/>
            <person name="Arguello R."/>
            <person name="Artieri C.G."/>
            <person name="Barbash D.A."/>
            <person name="Barker D."/>
            <person name="Barsanti P."/>
            <person name="Batterham P."/>
            <person name="Batzoglou S."/>
            <person name="Begun D."/>
            <person name="Bhutkar A."/>
            <person name="Blanco E."/>
            <person name="Bosak S.A."/>
            <person name="Bradley R.K."/>
            <person name="Brand A.D."/>
            <person name="Brent M.R."/>
            <person name="Brooks A.N."/>
            <person name="Brown R.H."/>
            <person name="Butlin R.K."/>
            <person name="Caggese C."/>
            <person name="Calvi B.R."/>
            <person name="Bernardo de Carvalho A."/>
            <person name="Caspi A."/>
            <person name="Castrezana S."/>
            <person name="Celniker S.E."/>
            <person name="Chang J.L."/>
            <person name="Chapple C."/>
            <person name="Chatterji S."/>
            <person name="Chinwalla A."/>
            <person name="Civetta A."/>
            <person name="Clifton S.W."/>
            <person name="Comeron J.M."/>
            <person name="Costello J.C."/>
            <person name="Coyne J.A."/>
            <person name="Daub J."/>
            <person name="David R.G."/>
            <person name="Delcher A.L."/>
            <person name="Delehaunty K."/>
            <person name="Do C.B."/>
            <person name="Ebling H."/>
            <person name="Edwards K."/>
            <person name="Eickbush T."/>
            <person name="Evans J.D."/>
            <person name="Filipski A."/>
            <person name="Findeiss S."/>
            <person name="Freyhult E."/>
            <person name="Fulton L."/>
            <person name="Fulton R."/>
            <person name="Garcia A.C."/>
            <person name="Gardiner A."/>
            <person name="Garfield D.A."/>
            <person name="Garvin B.E."/>
            <person name="Gibson G."/>
            <person name="Gilbert D."/>
            <person name="Gnerre S."/>
            <person name="Godfrey J."/>
            <person name="Good R."/>
            <person name="Gotea V."/>
            <person name="Gravely B."/>
            <person name="Greenberg A.J."/>
            <person name="Griffiths-Jones S."/>
            <person name="Gross S."/>
            <person name="Guigo R."/>
            <person name="Gustafson E.A."/>
            <person name="Haerty W."/>
            <person name="Hahn M.W."/>
            <person name="Halligan D.L."/>
            <person name="Halpern A.L."/>
            <person name="Halter G.M."/>
            <person name="Han M.V."/>
            <person name="Heger A."/>
            <person name="Hillier L."/>
            <person name="Hinrichs A.S."/>
            <person name="Holmes I."/>
            <person name="Hoskins R.A."/>
            <person name="Hubisz M.J."/>
            <person name="Hultmark D."/>
            <person name="Huntley M.A."/>
            <person name="Jaffe D.B."/>
            <person name="Jagadeeshan S."/>
            <person name="Jeck W.R."/>
            <person name="Johnson J."/>
            <person name="Jones C.D."/>
            <person name="Jordan W.C."/>
            <person name="Karpen G.H."/>
            <person name="Kataoka E."/>
            <person name="Keightley P.D."/>
            <person name="Kheradpour P."/>
            <person name="Kirkness E.F."/>
            <person name="Koerich L.B."/>
            <person name="Kristiansen K."/>
            <person name="Kudrna D."/>
            <person name="Kulathinal R.J."/>
            <person name="Kumar S."/>
            <person name="Kwok R."/>
            <person name="Lander E."/>
            <person name="Langley C.H."/>
            <person name="Lapoint R."/>
            <person name="Lazzaro B.P."/>
            <person name="Lee S.J."/>
            <person name="Levesque L."/>
            <person name="Li R."/>
            <person name="Lin C.F."/>
            <person name="Lin M.F."/>
            <person name="Lindblad-Toh K."/>
            <person name="Llopart A."/>
            <person name="Long M."/>
            <person name="Low L."/>
            <person name="Lozovsky E."/>
            <person name="Lu J."/>
            <person name="Luo M."/>
            <person name="Machado C.A."/>
            <person name="Makalowski W."/>
            <person name="Marzo M."/>
            <person name="Matsuda M."/>
            <person name="Matzkin L."/>
            <person name="McAllister B."/>
            <person name="McBride C.S."/>
            <person name="McKernan B."/>
            <person name="McKernan K."/>
            <person name="Mendez-Lago M."/>
            <person name="Minx P."/>
            <person name="Mollenhauer M.U."/>
            <person name="Montooth K."/>
            <person name="Mount S.M."/>
            <person name="Mu X."/>
            <person name="Myers E."/>
            <person name="Negre B."/>
            <person name="Newfeld S."/>
            <person name="Nielsen R."/>
            <person name="Noor M.A."/>
            <person name="O'Grady P."/>
            <person name="Pachter L."/>
            <person name="Papaceit M."/>
            <person name="Parisi M.J."/>
            <person name="Parisi M."/>
            <person name="Parts L."/>
            <person name="Pedersen J.S."/>
            <person name="Pesole G."/>
            <person name="Phillippy A.M."/>
            <person name="Ponting C.P."/>
            <person name="Pop M."/>
            <person name="Porcelli D."/>
            <person name="Powell J.R."/>
            <person name="Prohaska S."/>
            <person name="Pruitt K."/>
            <person name="Puig M."/>
            <person name="Quesneville H."/>
            <person name="Ram K.R."/>
            <person name="Rand D."/>
            <person name="Rasmussen M.D."/>
            <person name="Reed L.K."/>
            <person name="Reenan R."/>
            <person name="Reily A."/>
            <person name="Remington K.A."/>
            <person name="Rieger T.T."/>
            <person name="Ritchie M.G."/>
            <person name="Robin C."/>
            <person name="Rogers Y.H."/>
            <person name="Rohde C."/>
            <person name="Rozas J."/>
            <person name="Rubenfield M.J."/>
            <person name="Ruiz A."/>
            <person name="Russo S."/>
            <person name="Salzberg S.L."/>
            <person name="Sanchez-Gracia A."/>
            <person name="Saranga D.J."/>
            <person name="Sato H."/>
            <person name="Schaeffer S.W."/>
            <person name="Schatz M.C."/>
            <person name="Schlenke T."/>
            <person name="Schwartz R."/>
            <person name="Segarra C."/>
            <person name="Singh R.S."/>
            <person name="Sirot L."/>
            <person name="Sirota M."/>
            <person name="Sisneros N.B."/>
            <person name="Smith C.D."/>
            <person name="Smith T.F."/>
            <person name="Spieth J."/>
            <person name="Stage D.E."/>
            <person name="Stark A."/>
            <person name="Stephan W."/>
            <person name="Strausberg R.L."/>
            <person name="Strempel S."/>
            <person name="Sturgill D."/>
            <person name="Sutton G."/>
            <person name="Sutton G.G."/>
            <person name="Tao W."/>
            <person name="Teichmann S."/>
            <person name="Tobari Y.N."/>
            <person name="Tomimura Y."/>
            <person name="Tsolas J.M."/>
            <person name="Valente V.L."/>
            <person name="Venter E."/>
            <person name="Venter J.C."/>
            <person name="Vicario S."/>
            <person name="Vieira F.G."/>
            <person name="Vilella A.J."/>
            <person name="Villasante A."/>
            <person name="Walenz B."/>
            <person name="Wang J."/>
            <person name="Wasserman M."/>
            <person name="Watts T."/>
            <person name="Wilson D."/>
            <person name="Wilson R.K."/>
            <person name="Wing R.A."/>
            <person name="Wolfner M.F."/>
            <person name="Wong A."/>
            <person name="Wong G.K."/>
            <person name="Wu C.I."/>
            <person name="Wu G."/>
            <person name="Yamamoto D."/>
            <person name="Yang H.P."/>
            <person name="Yang S.P."/>
            <person name="Yorke J.A."/>
            <person name="Yoshida K."/>
            <person name="Zdobnov E."/>
            <person name="Zhang P."/>
            <person name="Zhang Y."/>
            <person name="Zimin A.V."/>
            <person name="Baldwin J."/>
            <person name="Abdouelleil A."/>
            <person name="Abdulkadir J."/>
            <person name="Abebe A."/>
            <person name="Abera B."/>
            <person name="Abreu J."/>
            <person name="Acer S.C."/>
            <person name="Aftuck L."/>
            <person name="Alexander A."/>
            <person name="An P."/>
            <person name="Anderson E."/>
            <person name="Anderson S."/>
            <person name="Arachi H."/>
            <person name="Azer M."/>
            <person name="Bachantsang P."/>
            <person name="Barry A."/>
            <person name="Bayul T."/>
            <person name="Berlin A."/>
            <person name="Bessette D."/>
            <person name="Bloom T."/>
            <person name="Blye J."/>
            <person name="Boguslavskiy L."/>
            <person name="Bonnet C."/>
            <person name="Boukhgalter B."/>
            <person name="Bourzgui I."/>
            <person name="Brown A."/>
            <person name="Cahill P."/>
            <person name="Channer S."/>
            <person name="Cheshatsang Y."/>
            <person name="Chuda L."/>
            <person name="Citroen M."/>
            <person name="Collymore A."/>
            <person name="Cooke P."/>
            <person name="Costello M."/>
            <person name="D'Aco K."/>
            <person name="Daza R."/>
            <person name="De Haan G."/>
            <person name="DeGray S."/>
            <person name="DeMaso C."/>
            <person name="Dhargay N."/>
            <person name="Dooley K."/>
            <person name="Dooley E."/>
            <person name="Doricent M."/>
            <person name="Dorje P."/>
            <person name="Dorjee K."/>
            <person name="Dupes A."/>
            <person name="Elong R."/>
            <person name="Falk J."/>
            <person name="Farina A."/>
            <person name="Faro S."/>
            <person name="Ferguson D."/>
            <person name="Fisher S."/>
            <person name="Foley C.D."/>
            <person name="Franke A."/>
            <person name="Friedrich D."/>
            <person name="Gadbois L."/>
            <person name="Gearin G."/>
            <person name="Gearin C.R."/>
            <person name="Giannoukos G."/>
            <person name="Goode T."/>
            <person name="Graham J."/>
            <person name="Grandbois E."/>
            <person name="Grewal S."/>
            <person name="Gyaltsen K."/>
            <person name="Hafez N."/>
            <person name="Hagos B."/>
            <person name="Hall J."/>
            <person name="Henson C."/>
            <person name="Hollinger A."/>
            <person name="Honan T."/>
            <person name="Huard M.D."/>
            <person name="Hughes L."/>
            <person name="Hurhula B."/>
            <person name="Husby M.E."/>
            <person name="Kamat A."/>
            <person name="Kanga B."/>
            <person name="Kashin S."/>
            <person name="Khazanovich D."/>
            <person name="Kisner P."/>
            <person name="Lance K."/>
            <person name="Lara M."/>
            <person name="Lee W."/>
            <person name="Lennon N."/>
            <person name="Letendre F."/>
            <person name="LeVine R."/>
            <person name="Lipovsky A."/>
            <person name="Liu X."/>
            <person name="Liu J."/>
            <person name="Liu S."/>
            <person name="Lokyitsang T."/>
            <person name="Lokyitsang Y."/>
            <person name="Lubonja R."/>
            <person name="Lui A."/>
            <person name="MacDonald P."/>
            <person name="Magnisalis V."/>
            <person name="Maru K."/>
            <person name="Matthews C."/>
            <person name="McCusker W."/>
            <person name="McDonough S."/>
            <person name="Mehta T."/>
            <person name="Meldrim J."/>
            <person name="Meneus L."/>
            <person name="Mihai O."/>
            <person name="Mihalev A."/>
            <person name="Mihova T."/>
            <person name="Mittelman R."/>
            <person name="Mlenga V."/>
            <person name="Montmayeur A."/>
            <person name="Mulrain L."/>
            <person name="Navidi A."/>
            <person name="Naylor J."/>
            <person name="Negash T."/>
            <person name="Nguyen T."/>
            <person name="Nguyen N."/>
            <person name="Nicol R."/>
            <person name="Norbu C."/>
            <person name="Norbu N."/>
            <person name="Novod N."/>
            <person name="O'Neill B."/>
            <person name="Osman S."/>
            <person name="Markiewicz E."/>
            <person name="Oyono O.L."/>
            <person name="Patti C."/>
            <person name="Phunkhang P."/>
            <person name="Pierre F."/>
            <person name="Priest M."/>
            <person name="Raghuraman S."/>
            <person name="Rege F."/>
            <person name="Reyes R."/>
            <person name="Rise C."/>
            <person name="Rogov P."/>
            <person name="Ross K."/>
            <person name="Ryan E."/>
            <person name="Settipalli S."/>
            <person name="Shea T."/>
            <person name="Sherpa N."/>
            <person name="Shi L."/>
            <person name="Shih D."/>
            <person name="Sparrow T."/>
            <person name="Spaulding J."/>
            <person name="Stalker J."/>
            <person name="Stange-Thomann N."/>
            <person name="Stavropoulos S."/>
            <person name="Stone C."/>
            <person name="Strader C."/>
            <person name="Tesfaye S."/>
            <person name="Thomson T."/>
            <person name="Thoulutsang Y."/>
            <person name="Thoulutsang D."/>
            <person name="Topham K."/>
            <person name="Topping I."/>
            <person name="Tsamla T."/>
            <person name="Vassiliev H."/>
            <person name="Vo A."/>
            <person name="Wangchuk T."/>
            <person name="Wangdi T."/>
            <person name="Weiand M."/>
            <person name="Wilkinson J."/>
            <person name="Wilson A."/>
            <person name="Yadav S."/>
            <person name="Young G."/>
            <person name="Yu Q."/>
            <person name="Zembek L."/>
            <person name="Zhong D."/>
            <person name="Zimmer A."/>
            <person name="Zwirko Z."/>
            <person name="Jaffe D.B."/>
            <person name="Alvarez P."/>
            <person name="Brockman W."/>
            <person name="Butler J."/>
            <person name="Chin C."/>
            <person name="Gnerre S."/>
            <person name="Grabherr M."/>
            <person name="Kleber M."/>
            <person name="Mauceli E."/>
            <person name="MacCallum I."/>
        </authorList>
    </citation>
    <scope>NUCLEOTIDE SEQUENCE [LARGE SCALE GENOMIC DNA]</scope>
    <source>
        <strain evidence="9">Tucson 15010-1051.87</strain>
    </source>
</reference>
<name>B4M3C6_DROVI</name>
<dbReference type="InterPro" id="IPR011037">
    <property type="entry name" value="Pyrv_Knase-like_insert_dom_sf"/>
</dbReference>
<dbReference type="Pfam" id="PF23135">
    <property type="entry name" value="TRI4_N"/>
    <property type="match status" value="1"/>
</dbReference>
<dbReference type="InterPro" id="IPR015421">
    <property type="entry name" value="PyrdxlP-dep_Trfase_major"/>
</dbReference>
<comment type="function">
    <text evidence="5 6">Sulfurates the molybdenum cofactor. Sulfation of molybdenum is essential for xanthine dehydrogenase (XDH) and aldehyde oxidase (ADO) enzymes in which molybdenum cofactor is liganded by 1 oxygen and 1 sulfur atom in active form.</text>
</comment>
<dbReference type="FunFam" id="3.90.1150.10:FF:000079">
    <property type="entry name" value="Molybdenum cofactor sulfurase"/>
    <property type="match status" value="1"/>
</dbReference>
<evidence type="ECO:0000256" key="5">
    <source>
        <dbReference type="ARBA" id="ARBA00054182"/>
    </source>
</evidence>
<dbReference type="GO" id="GO:0030151">
    <property type="term" value="F:molybdenum ion binding"/>
    <property type="evidence" value="ECO:0007669"/>
    <property type="project" value="UniProtKB-UniRule"/>
</dbReference>
<dbReference type="GO" id="GO:0030170">
    <property type="term" value="F:pyridoxal phosphate binding"/>
    <property type="evidence" value="ECO:0007669"/>
    <property type="project" value="UniProtKB-UniRule"/>
</dbReference>
<dbReference type="SUPFAM" id="SSF141673">
    <property type="entry name" value="MOSC N-terminal domain-like"/>
    <property type="match status" value="1"/>
</dbReference>
<dbReference type="InterPro" id="IPR056993">
    <property type="entry name" value="TRIP4_3rd_dom"/>
</dbReference>
<feature type="active site" evidence="6">
    <location>
        <position position="1449"/>
    </location>
</feature>
<evidence type="ECO:0000256" key="3">
    <source>
        <dbReference type="ARBA" id="ARBA00023150"/>
    </source>
</evidence>
<dbReference type="PANTHER" id="PTHR14237:SF80">
    <property type="entry name" value="MOLYBDENUM COFACTOR SULFURASE"/>
    <property type="match status" value="1"/>
</dbReference>
<evidence type="ECO:0000259" key="7">
    <source>
        <dbReference type="PROSITE" id="PS51340"/>
    </source>
</evidence>
<dbReference type="Pfam" id="PF00266">
    <property type="entry name" value="Aminotran_5"/>
    <property type="match status" value="2"/>
</dbReference>
<dbReference type="Gene3D" id="3.40.640.10">
    <property type="entry name" value="Type I PLP-dependent aspartate aminotransferase-like (Major domain)"/>
    <property type="match status" value="1"/>
</dbReference>
<comment type="similarity">
    <text evidence="6">Belongs to the class-V pyridoxal-phosphate-dependent aminotransferase family. MOCOS subfamily.</text>
</comment>
<feature type="modified residue" description="N6-(pyridoxal phosphate)lysine" evidence="6">
    <location>
        <position position="1287"/>
    </location>
</feature>
<dbReference type="GO" id="GO:0005634">
    <property type="term" value="C:nucleus"/>
    <property type="evidence" value="ECO:0007669"/>
    <property type="project" value="InterPro"/>
</dbReference>
<accession>B4M3C6</accession>
<dbReference type="InterPro" id="IPR009349">
    <property type="entry name" value="TRIP4/RQT4_C2HC5_Znf"/>
</dbReference>
<dbReference type="CDD" id="cd06554">
    <property type="entry name" value="ASCH_ASC-1_like"/>
    <property type="match status" value="1"/>
</dbReference>
<dbReference type="EC" id="2.8.1.9" evidence="6"/>
<sequence>MEKWLSETLSKCLDCVVTDQMMSTILAIRDDQEFDNYFGNLLSEDIEEHRLFLHNCRRMLLSGKQPRSNVKNKSPVTTNAAPVQRAGGGVAKKQGKFVSMYAGDGKLMGDTILLKGRRSCDCQAAEHTLINNCLGCGRIVCEQEGSGPCLYCGEPVYTNEEEQQMAKAAATTRANTKGQAKALKKQQPTAAAGKCNKEASLQQALAQRDRLLEYDRNSEKRTTVIDDELDYFQENSVWLTDAEREKYEQLKSEMHEMKHGSRLKRKIKVDFAGRELPDESLVSKEYEQQVLRQLAAVSKAAAIDQGSSLTGQSALALAPNLGVAKPPVFKASKEQKAWPAQPANDGLERIYNRVQDKELLEMQDMRQCLSMHQPWASLLVAGIKKHEGRVWYSEHRGRLWIASTAKEPHADDIAQMEQFYRVLYNDDNLKFPSHYPTSSLLGCVNVESCLPQEEYRDLYPQGESDSPYVFVCSKPEQLPLLLPVQGEHKIYELPLKTHNAACKTMLRARAVKGWTRVEAEHRKVGIVRTGREKVLRRLRFVHEIRIEYVKLVALHNLWRRIVHVVMRLIVFVPLKARVHAIKVARLAWPILIGGQLRHCIQCGLHTELSLVALHALARLAAHSQLLRRQHCQVNAFRMHEQQTLALHAPLIIAVRVQAAIDVVLIGGGQTATAELFLASLSGLSKLCSSASDVSCCWPASSSCCSCSSWSDSCFMDSEADGETISTTFGGSLSRFKSCSFSRSSAWWQSRRRARAMCAFSCEKVHVLALLQLLVHLDVNQQILQLIYVQAVQQHVWLVHLHLQGILQFSLCVGSGYVLGKQIDWFGASVAYANLAAQTRLFQVELILMTLPLAELNRFLGTLLSRRFSSCFCSDSTSTVLLDRLDRPSTSSFLPQWKVEVRLESPNGLSSLEYVWYSLSQPMRWRLRCSLACFSRRRRARFSSGVSLAFSSSFKRWRSCCSRKRRSSSVCSSFIEFISGLRLPAALSPATRSRCLGADADDEADVDVDELDDEDDLNNYRLFFKLWTAINTAEAINQCAIMSEYTAEFSAAEQALIDKEFSRLADSTYLDHAGTTLYAESQVSAAAQQLQRDVICNPHTCRATGDYVDQVRYRILEFFNTSADDYHVVFTANATAALRLVAEHFDFGKDGNFHYCQENHTSVLGMRQLVKAKRIYALNKDSIVLNDVEGPVAPAAATGAAHGNSLVVFSAQCNFSGYKLPLTVIEKIQSRGMQQLGKCIWTEPAGERVNNTNNNNYYVCLDAASFAASSPLDLQRYRPDFVCLSFYKIFGYPTGVGALLVSKRGADVLRKRFYGGGTINYAYPHTMEHQLRSTFHERFEDGTLPFLSIVELLQGFRTLERLVPGRSMERISRHVHGLARYCEQQLKQLQHPNGAPLVTLYNHAGYGDLAKQGGIVAFNVRTDAGDYVGFGEVACVAALHRILLRTGCFCNLGACQHFLQLNDDTMDAIYKRAGRICGDYYDLLDGQPTGAVRVSFGYMTRAQDVERLLQMLRASYIHSKPQQRFSFIEQQAELLPKVLQQRAQRLRPRLLQLAIYPVKSCAAFKIERDAVCWPLTHQGLQYDREWMIVDINGMALTQKRCTDLCLVQPRVVRDQLELHFCGANSESFCSVPLSLSVQAANSARCRSKVCRQPIEGYDCGDEVATWLSQQLGLEGLRLLRQSAQRSAPGSQQQQLSLVNQAQFLLVNRASVRSLQFEEALDETVDRFRANIVIDTGMPFEELAYAQLRIGDVLFQVDGPCQRCDMICINQRTGERSPETLTTIARMQSGKMRFGIYISRVPSESDDKQKQQLACGDAIDVS</sequence>
<dbReference type="InterPro" id="IPR015424">
    <property type="entry name" value="PyrdxlP-dep_Trfase"/>
</dbReference>